<accession>A0A6C0BKF7</accession>
<dbReference type="EMBL" id="MN739193">
    <property type="protein sequence ID" value="QHS92857.1"/>
    <property type="molecule type" value="Genomic_DNA"/>
</dbReference>
<name>A0A6C0BKF7_9ZZZZ</name>
<proteinExistence type="predicted"/>
<evidence type="ECO:0000313" key="1">
    <source>
        <dbReference type="EMBL" id="QHS92857.1"/>
    </source>
</evidence>
<protein>
    <submittedName>
        <fullName evidence="1">Uncharacterized protein</fullName>
    </submittedName>
</protein>
<organism evidence="1">
    <name type="scientific">viral metagenome</name>
    <dbReference type="NCBI Taxonomy" id="1070528"/>
    <lineage>
        <taxon>unclassified sequences</taxon>
        <taxon>metagenomes</taxon>
        <taxon>organismal metagenomes</taxon>
    </lineage>
</organism>
<dbReference type="AlphaFoldDB" id="A0A6C0BKF7"/>
<reference evidence="1" key="1">
    <citation type="journal article" date="2020" name="Nature">
        <title>Giant virus diversity and host interactions through global metagenomics.</title>
        <authorList>
            <person name="Schulz F."/>
            <person name="Roux S."/>
            <person name="Paez-Espino D."/>
            <person name="Jungbluth S."/>
            <person name="Walsh D.A."/>
            <person name="Denef V.J."/>
            <person name="McMahon K.D."/>
            <person name="Konstantinidis K.T."/>
            <person name="Eloe-Fadrosh E.A."/>
            <person name="Kyrpides N.C."/>
            <person name="Woyke T."/>
        </authorList>
    </citation>
    <scope>NUCLEOTIDE SEQUENCE</scope>
    <source>
        <strain evidence="1">GVMAG-M-3300017651-5</strain>
    </source>
</reference>
<sequence>MSHPHLTQSEAQVYLVDPESVDIVNSMRSVCDNFNWIPIALIERVRASEVYRNVSKLIRWIESQPFVRYFNSDGSTRTALVQTPSVDQFMYHIPDELDCEIIEEDSRFTAIALSLLPCEYSLDDIMLAYDPWIHDLAYSCKTITRSTCPLAMTIKRCNRENVNQFIPELRDGATDHEIVTYIIETNPLFSPERIYDKMKNLQNELDNRLTLFDDIVRCDDIQHIRSSYDVKTNTHELDILIDREALPRLRVNKTMCNMRMSSKGVLIEFRSNTSAYNHSLTIAMKLNSCCVRSFCIESYY</sequence>